<organism evidence="3 4">
    <name type="scientific">Hucho hucho</name>
    <name type="common">huchen</name>
    <dbReference type="NCBI Taxonomy" id="62062"/>
    <lineage>
        <taxon>Eukaryota</taxon>
        <taxon>Metazoa</taxon>
        <taxon>Chordata</taxon>
        <taxon>Craniata</taxon>
        <taxon>Vertebrata</taxon>
        <taxon>Euteleostomi</taxon>
        <taxon>Actinopterygii</taxon>
        <taxon>Neopterygii</taxon>
        <taxon>Teleostei</taxon>
        <taxon>Protacanthopterygii</taxon>
        <taxon>Salmoniformes</taxon>
        <taxon>Salmonidae</taxon>
        <taxon>Salmoninae</taxon>
        <taxon>Hucho</taxon>
    </lineage>
</organism>
<feature type="compositionally biased region" description="Basic and acidic residues" evidence="2">
    <location>
        <begin position="99"/>
        <end position="118"/>
    </location>
</feature>
<feature type="compositionally biased region" description="Basic residues" evidence="2">
    <location>
        <begin position="281"/>
        <end position="298"/>
    </location>
</feature>
<reference evidence="3" key="3">
    <citation type="submission" date="2025-09" db="UniProtKB">
        <authorList>
            <consortium name="Ensembl"/>
        </authorList>
    </citation>
    <scope>IDENTIFICATION</scope>
</reference>
<feature type="compositionally biased region" description="Basic residues" evidence="2">
    <location>
        <begin position="1"/>
        <end position="18"/>
    </location>
</feature>
<dbReference type="Proteomes" id="UP000314982">
    <property type="component" value="Unassembled WGS sequence"/>
</dbReference>
<protein>
    <submittedName>
        <fullName evidence="3">Uncharacterized protein</fullName>
    </submittedName>
</protein>
<dbReference type="PANTHER" id="PTHR14429">
    <property type="entry name" value="FIBROSIN FAMILY MEMBER"/>
    <property type="match status" value="1"/>
</dbReference>
<accession>A0A4W5M2R1</accession>
<feature type="region of interest" description="Disordered" evidence="2">
    <location>
        <begin position="1"/>
        <end position="84"/>
    </location>
</feature>
<evidence type="ECO:0000313" key="3">
    <source>
        <dbReference type="Ensembl" id="ENSHHUP00000031560.1"/>
    </source>
</evidence>
<reference evidence="3" key="2">
    <citation type="submission" date="2025-08" db="UniProtKB">
        <authorList>
            <consortium name="Ensembl"/>
        </authorList>
    </citation>
    <scope>IDENTIFICATION</scope>
</reference>
<dbReference type="InterPro" id="IPR023246">
    <property type="entry name" value="AUTS2"/>
</dbReference>
<feature type="compositionally biased region" description="Basic and acidic residues" evidence="2">
    <location>
        <begin position="140"/>
        <end position="167"/>
    </location>
</feature>
<dbReference type="Ensembl" id="ENSHHUT00000032865.1">
    <property type="protein sequence ID" value="ENSHHUP00000031560.1"/>
    <property type="gene ID" value="ENSHHUG00000020053.1"/>
</dbReference>
<dbReference type="STRING" id="62062.ENSHHUP00000031560"/>
<feature type="region of interest" description="Disordered" evidence="2">
    <location>
        <begin position="230"/>
        <end position="298"/>
    </location>
</feature>
<reference evidence="4" key="1">
    <citation type="submission" date="2018-06" db="EMBL/GenBank/DDBJ databases">
        <title>Genome assembly of Danube salmon.</title>
        <authorList>
            <person name="Macqueen D.J."/>
            <person name="Gundappa M.K."/>
        </authorList>
    </citation>
    <scope>NUCLEOTIDE SEQUENCE [LARGE SCALE GENOMIC DNA]</scope>
</reference>
<proteinExistence type="predicted"/>
<name>A0A4W5M2R1_9TELE</name>
<evidence type="ECO:0000256" key="1">
    <source>
        <dbReference type="ARBA" id="ARBA00022553"/>
    </source>
</evidence>
<evidence type="ECO:0000313" key="4">
    <source>
        <dbReference type="Proteomes" id="UP000314982"/>
    </source>
</evidence>
<dbReference type="AlphaFoldDB" id="A0A4W5M2R1"/>
<evidence type="ECO:0000256" key="2">
    <source>
        <dbReference type="SAM" id="MobiDB-lite"/>
    </source>
</evidence>
<keyword evidence="4" id="KW-1185">Reference proteome</keyword>
<sequence>MDGKLKQSRRSRSKRERVRRREAVGRDARSPNPSSCSDREQSPGRDLASQNGKKVPHSTPSARASRPPRRKRRESSSQEEDIIDGFAIASFVRLDCLEEGPRRRRCSEPDTSHEEVLLKAHGTHLSRGGERKKTGALKSQVDKKKEKERWREEKKKEKERWREEKQQQEPVVKIQKEENEEEENVMPLSLDPLENGFINHAQREQERMNDRLLKKTYSKKNKQIKALQVRPVRLDEDEAMQEINRPNRSTSKEHLSESSTHSLSGRGYSCDSESDVDDKKKKQPLVKGRRRRRRITDY</sequence>
<dbReference type="PANTHER" id="PTHR14429:SF20">
    <property type="entry name" value="FIBROSIN-1-LIKE PROTEIN"/>
    <property type="match status" value="1"/>
</dbReference>
<dbReference type="GeneTree" id="ENSGT00940000160709"/>
<keyword evidence="1" id="KW-0597">Phosphoprotein</keyword>
<feature type="compositionally biased region" description="Basic and acidic residues" evidence="2">
    <location>
        <begin position="19"/>
        <end position="29"/>
    </location>
</feature>
<feature type="region of interest" description="Disordered" evidence="2">
    <location>
        <begin position="99"/>
        <end position="193"/>
    </location>
</feature>